<dbReference type="RefSeq" id="XP_049146188.1">
    <property type="nucleotide sequence ID" value="XM_049289044.1"/>
</dbReference>
<evidence type="ECO:0000313" key="2">
    <source>
        <dbReference type="EMBL" id="UQC84571.1"/>
    </source>
</evidence>
<reference evidence="2" key="1">
    <citation type="journal article" date="2021" name="Mol. Plant Microbe Interact.">
        <title>Complete Genome Sequence of the Plant-Pathogenic Fungus Colletotrichum lupini.</title>
        <authorList>
            <person name="Baroncelli R."/>
            <person name="Pensec F."/>
            <person name="Da Lio D."/>
            <person name="Boufleur T."/>
            <person name="Vicente I."/>
            <person name="Sarrocco S."/>
            <person name="Picot A."/>
            <person name="Baraldi E."/>
            <person name="Sukno S."/>
            <person name="Thon M."/>
            <person name="Le Floch G."/>
        </authorList>
    </citation>
    <scope>NUCLEOTIDE SEQUENCE</scope>
    <source>
        <strain evidence="2">IMI 504893</strain>
    </source>
</reference>
<sequence>MLHFSTSLLSADRQSPLSLSIPSDWKNQKASCFYYLLSNLFICLTSRLESLRKGTSLIDEVIEIASPRTEHRHWTIMYHIFQRSNSALSRWASHTEYSVSYAFPSTLVTNNVRTKRRQFPTYVEGKFADLFFRYAISFLPFRAYNMLMQLSLDLSAISIVSLEAIVFLLPNKQETPAPAGKKRASHGSSSTTTHPVAPAIPAHPAAILPQELAILRDMAQTPNLHFASPSTRLLRHPPSYLTAR</sequence>
<dbReference type="AlphaFoldDB" id="A0A9Q8SVZ8"/>
<organism evidence="2 3">
    <name type="scientific">Colletotrichum lupini</name>
    <dbReference type="NCBI Taxonomy" id="145971"/>
    <lineage>
        <taxon>Eukaryota</taxon>
        <taxon>Fungi</taxon>
        <taxon>Dikarya</taxon>
        <taxon>Ascomycota</taxon>
        <taxon>Pezizomycotina</taxon>
        <taxon>Sordariomycetes</taxon>
        <taxon>Hypocreomycetidae</taxon>
        <taxon>Glomerellales</taxon>
        <taxon>Glomerellaceae</taxon>
        <taxon>Colletotrichum</taxon>
        <taxon>Colletotrichum acutatum species complex</taxon>
    </lineage>
</organism>
<keyword evidence="3" id="KW-1185">Reference proteome</keyword>
<name>A0A9Q8SVZ8_9PEZI</name>
<proteinExistence type="predicted"/>
<protein>
    <submittedName>
        <fullName evidence="2">Uncharacterized protein</fullName>
    </submittedName>
</protein>
<dbReference type="GeneID" id="73344054"/>
<accession>A0A9Q8SVZ8</accession>
<feature type="region of interest" description="Disordered" evidence="1">
    <location>
        <begin position="175"/>
        <end position="196"/>
    </location>
</feature>
<dbReference type="KEGG" id="clup:CLUP02_10068"/>
<dbReference type="EMBL" id="CP019477">
    <property type="protein sequence ID" value="UQC84571.1"/>
    <property type="molecule type" value="Genomic_DNA"/>
</dbReference>
<evidence type="ECO:0000313" key="3">
    <source>
        <dbReference type="Proteomes" id="UP000830671"/>
    </source>
</evidence>
<dbReference type="Proteomes" id="UP000830671">
    <property type="component" value="Chromosome 5"/>
</dbReference>
<evidence type="ECO:0000256" key="1">
    <source>
        <dbReference type="SAM" id="MobiDB-lite"/>
    </source>
</evidence>
<gene>
    <name evidence="2" type="ORF">CLUP02_10068</name>
</gene>